<keyword evidence="1" id="KW-0805">Transcription regulation</keyword>
<dbReference type="EMBL" id="STGY01000083">
    <property type="protein sequence ID" value="THV33676.1"/>
    <property type="molecule type" value="Genomic_DNA"/>
</dbReference>
<dbReference type="Pfam" id="PF00440">
    <property type="entry name" value="TetR_N"/>
    <property type="match status" value="2"/>
</dbReference>
<sequence length="400" mass="42903">MTAATKRRYATGVARQEELLDAAYELFAAAGFSGVSLRAIAAKAGVSHAALLRYFTSKDDLLFALLNRWEAANFAWIEAHAELPRPEAMVGLARRNAATPGYVPLFAALTGEAVTAAHPAHEHMRRRYESLRHYHDDDRDVVRLTSVWDGLQVMSLYLDEVEVPAALAAHFARTPESGADLDAEPRSEGDGLVRLPEPPPADESGYARGRESKTRIIDSATELFAGGGFTQTSLSDIAMQVGTSKSSLLHHFGSKDALLAAVLAKRDERAGEDPREPVPPREHLRRLVQGARNFFNDTATTLVSTCAASCRGPATMPSDPASSRSTPSSRTRPPPPTTRPTTSSPAASIGPWTISRASSNSCDPADRSPRTATHGARRSGSSPCGTGFRCSGSTTPRRST</sequence>
<dbReference type="GO" id="GO:0000976">
    <property type="term" value="F:transcription cis-regulatory region binding"/>
    <property type="evidence" value="ECO:0007669"/>
    <property type="project" value="TreeGrafter"/>
</dbReference>
<dbReference type="SUPFAM" id="SSF46689">
    <property type="entry name" value="Homeodomain-like"/>
    <property type="match status" value="2"/>
</dbReference>
<feature type="domain" description="HTH tetR-type" evidence="6">
    <location>
        <begin position="13"/>
        <end position="73"/>
    </location>
</feature>
<dbReference type="PROSITE" id="PS50977">
    <property type="entry name" value="HTH_TETR_2"/>
    <property type="match status" value="2"/>
</dbReference>
<keyword evidence="3" id="KW-0804">Transcription</keyword>
<organism evidence="7 8">
    <name type="scientific">Glycomyces buryatensis</name>
    <dbReference type="NCBI Taxonomy" id="2570927"/>
    <lineage>
        <taxon>Bacteria</taxon>
        <taxon>Bacillati</taxon>
        <taxon>Actinomycetota</taxon>
        <taxon>Actinomycetes</taxon>
        <taxon>Glycomycetales</taxon>
        <taxon>Glycomycetaceae</taxon>
        <taxon>Glycomyces</taxon>
    </lineage>
</organism>
<dbReference type="InterPro" id="IPR050109">
    <property type="entry name" value="HTH-type_TetR-like_transc_reg"/>
</dbReference>
<dbReference type="PRINTS" id="PR00455">
    <property type="entry name" value="HTHTETR"/>
</dbReference>
<evidence type="ECO:0000256" key="1">
    <source>
        <dbReference type="ARBA" id="ARBA00023015"/>
    </source>
</evidence>
<keyword evidence="2 4" id="KW-0238">DNA-binding</keyword>
<dbReference type="AlphaFoldDB" id="A0A4V4HQF9"/>
<feature type="DNA-binding region" description="H-T-H motif" evidence="4">
    <location>
        <begin position="36"/>
        <end position="55"/>
    </location>
</feature>
<dbReference type="PANTHER" id="PTHR30055">
    <property type="entry name" value="HTH-TYPE TRANSCRIPTIONAL REGULATOR RUTR"/>
    <property type="match status" value="1"/>
</dbReference>
<evidence type="ECO:0000256" key="4">
    <source>
        <dbReference type="PROSITE-ProRule" id="PRU00335"/>
    </source>
</evidence>
<dbReference type="PANTHER" id="PTHR30055:SF234">
    <property type="entry name" value="HTH-TYPE TRANSCRIPTIONAL REGULATOR BETI"/>
    <property type="match status" value="1"/>
</dbReference>
<reference evidence="7 8" key="2">
    <citation type="submission" date="2019-05" db="EMBL/GenBank/DDBJ databases">
        <title>Glycomyces buryatensis sp. nov.</title>
        <authorList>
            <person name="Nikitina E."/>
        </authorList>
    </citation>
    <scope>NUCLEOTIDE SEQUENCE [LARGE SCALE GENOMIC DNA]</scope>
    <source>
        <strain evidence="7 8">18</strain>
    </source>
</reference>
<evidence type="ECO:0000256" key="2">
    <source>
        <dbReference type="ARBA" id="ARBA00023125"/>
    </source>
</evidence>
<evidence type="ECO:0000256" key="5">
    <source>
        <dbReference type="SAM" id="MobiDB-lite"/>
    </source>
</evidence>
<evidence type="ECO:0000256" key="3">
    <source>
        <dbReference type="ARBA" id="ARBA00023163"/>
    </source>
</evidence>
<evidence type="ECO:0000259" key="6">
    <source>
        <dbReference type="PROSITE" id="PS50977"/>
    </source>
</evidence>
<feature type="region of interest" description="Disordered" evidence="5">
    <location>
        <begin position="310"/>
        <end position="400"/>
    </location>
</feature>
<feature type="compositionally biased region" description="Low complexity" evidence="5">
    <location>
        <begin position="317"/>
        <end position="331"/>
    </location>
</feature>
<gene>
    <name evidence="7" type="ORF">FAB82_26445</name>
</gene>
<dbReference type="InterPro" id="IPR001647">
    <property type="entry name" value="HTH_TetR"/>
</dbReference>
<evidence type="ECO:0000313" key="8">
    <source>
        <dbReference type="Proteomes" id="UP000308760"/>
    </source>
</evidence>
<name>A0A4V4HQF9_9ACTN</name>
<keyword evidence="8" id="KW-1185">Reference proteome</keyword>
<dbReference type="InterPro" id="IPR009057">
    <property type="entry name" value="Homeodomain-like_sf"/>
</dbReference>
<feature type="DNA-binding region" description="H-T-H motif" evidence="4">
    <location>
        <begin position="233"/>
        <end position="252"/>
    </location>
</feature>
<proteinExistence type="predicted"/>
<dbReference type="GO" id="GO:0003700">
    <property type="term" value="F:DNA-binding transcription factor activity"/>
    <property type="evidence" value="ECO:0007669"/>
    <property type="project" value="TreeGrafter"/>
</dbReference>
<comment type="caution">
    <text evidence="7">The sequence shown here is derived from an EMBL/GenBank/DDBJ whole genome shotgun (WGS) entry which is preliminary data.</text>
</comment>
<evidence type="ECO:0000313" key="7">
    <source>
        <dbReference type="EMBL" id="THV33676.1"/>
    </source>
</evidence>
<dbReference type="Gene3D" id="1.10.357.10">
    <property type="entry name" value="Tetracycline Repressor, domain 2"/>
    <property type="match status" value="2"/>
</dbReference>
<feature type="domain" description="HTH tetR-type" evidence="6">
    <location>
        <begin position="210"/>
        <end position="270"/>
    </location>
</feature>
<protein>
    <submittedName>
        <fullName evidence="7">TetR/AcrR family transcriptional regulator</fullName>
    </submittedName>
</protein>
<dbReference type="Proteomes" id="UP000308760">
    <property type="component" value="Unassembled WGS sequence"/>
</dbReference>
<feature type="region of interest" description="Disordered" evidence="5">
    <location>
        <begin position="176"/>
        <end position="210"/>
    </location>
</feature>
<accession>A0A4V4HQF9</accession>
<reference evidence="8" key="1">
    <citation type="submission" date="2019-04" db="EMBL/GenBank/DDBJ databases">
        <title>Nocardioides xinjiangensis sp. nov.</title>
        <authorList>
            <person name="Liu S."/>
        </authorList>
    </citation>
    <scope>NUCLEOTIDE SEQUENCE [LARGE SCALE GENOMIC DNA]</scope>
    <source>
        <strain evidence="8">18</strain>
    </source>
</reference>
<feature type="compositionally biased region" description="Polar residues" evidence="5">
    <location>
        <begin position="391"/>
        <end position="400"/>
    </location>
</feature>
<dbReference type="OrthoDB" id="7505659at2"/>
<feature type="compositionally biased region" description="Low complexity" evidence="5">
    <location>
        <begin position="339"/>
        <end position="348"/>
    </location>
</feature>